<feature type="domain" description="HTH gntR-type" evidence="4">
    <location>
        <begin position="18"/>
        <end position="88"/>
    </location>
</feature>
<evidence type="ECO:0000256" key="1">
    <source>
        <dbReference type="ARBA" id="ARBA00023015"/>
    </source>
</evidence>
<sequence length="262" mass="29976">MKSTQDAMTFGHTRAKRQKLSDVIVEDVKRWIVAERKQPGDRLPNEKELIELFGYSKSTVREALKALEVRGLVSIRTGPGGGAYLQQVSVDHASEPLRNFLHFHHLDGHHIYQLRKVLEPELAVSVVGKLTPEQFERLEANVRLCTIEPTNEDELRTQREAELAFHTMLAEACPNPVLSFMCRFLNDLLRDLVVYKKALDHHHFGEANVDYHTQLLDAYRREDAETVRRLMAEHMVDAEAHMHEMEAHIGAKHLLLPGGGQR</sequence>
<dbReference type="PATRIC" id="fig|34073.19.peg.3840"/>
<evidence type="ECO:0000259" key="4">
    <source>
        <dbReference type="PROSITE" id="PS50949"/>
    </source>
</evidence>
<dbReference type="InterPro" id="IPR008920">
    <property type="entry name" value="TF_FadR/GntR_C"/>
</dbReference>
<dbReference type="PRINTS" id="PR00035">
    <property type="entry name" value="HTHGNTR"/>
</dbReference>
<evidence type="ECO:0000313" key="5">
    <source>
        <dbReference type="EMBL" id="KLN55063.1"/>
    </source>
</evidence>
<keyword evidence="6" id="KW-1185">Reference proteome</keyword>
<dbReference type="EMBL" id="JZWI01000019">
    <property type="protein sequence ID" value="KLN55063.1"/>
    <property type="molecule type" value="Genomic_DNA"/>
</dbReference>
<dbReference type="InterPro" id="IPR036388">
    <property type="entry name" value="WH-like_DNA-bd_sf"/>
</dbReference>
<evidence type="ECO:0000313" key="6">
    <source>
        <dbReference type="Proteomes" id="UP000035170"/>
    </source>
</evidence>
<dbReference type="PROSITE" id="PS50949">
    <property type="entry name" value="HTH_GNTR"/>
    <property type="match status" value="1"/>
</dbReference>
<keyword evidence="1" id="KW-0805">Transcription regulation</keyword>
<dbReference type="SUPFAM" id="SSF48008">
    <property type="entry name" value="GntR ligand-binding domain-like"/>
    <property type="match status" value="1"/>
</dbReference>
<dbReference type="InterPro" id="IPR000524">
    <property type="entry name" value="Tscrpt_reg_HTH_GntR"/>
</dbReference>
<dbReference type="PANTHER" id="PTHR43537">
    <property type="entry name" value="TRANSCRIPTIONAL REGULATOR, GNTR FAMILY"/>
    <property type="match status" value="1"/>
</dbReference>
<dbReference type="Pfam" id="PF07729">
    <property type="entry name" value="FCD"/>
    <property type="match status" value="1"/>
</dbReference>
<accession>A0A0H2LXY7</accession>
<dbReference type="SMART" id="SM00345">
    <property type="entry name" value="HTH_GNTR"/>
    <property type="match status" value="1"/>
</dbReference>
<protein>
    <submittedName>
        <fullName evidence="5">HTH-type transcriptional regulator LutR</fullName>
    </submittedName>
</protein>
<dbReference type="Proteomes" id="UP000035170">
    <property type="component" value="Unassembled WGS sequence"/>
</dbReference>
<dbReference type="InterPro" id="IPR036390">
    <property type="entry name" value="WH_DNA-bd_sf"/>
</dbReference>
<dbReference type="CDD" id="cd07377">
    <property type="entry name" value="WHTH_GntR"/>
    <property type="match status" value="1"/>
</dbReference>
<reference evidence="5 6" key="1">
    <citation type="submission" date="2015-03" db="EMBL/GenBank/DDBJ databases">
        <title>Genome sequence of Variovorax paradoxus TBEA6.</title>
        <authorList>
            <person name="Poehlein A."/>
            <person name="Schuldes J."/>
            <person name="Wuebbeler J.H."/>
            <person name="Hiessl S."/>
            <person name="Steinbuechel A."/>
            <person name="Daniel R."/>
        </authorList>
    </citation>
    <scope>NUCLEOTIDE SEQUENCE [LARGE SCALE GENOMIC DNA]</scope>
    <source>
        <strain evidence="5 6">TBEA6</strain>
    </source>
</reference>
<organism evidence="5 6">
    <name type="scientific">Variovorax paradoxus</name>
    <dbReference type="NCBI Taxonomy" id="34073"/>
    <lineage>
        <taxon>Bacteria</taxon>
        <taxon>Pseudomonadati</taxon>
        <taxon>Pseudomonadota</taxon>
        <taxon>Betaproteobacteria</taxon>
        <taxon>Burkholderiales</taxon>
        <taxon>Comamonadaceae</taxon>
        <taxon>Variovorax</taxon>
    </lineage>
</organism>
<proteinExistence type="predicted"/>
<dbReference type="Gene3D" id="1.10.10.10">
    <property type="entry name" value="Winged helix-like DNA-binding domain superfamily/Winged helix DNA-binding domain"/>
    <property type="match status" value="1"/>
</dbReference>
<evidence type="ECO:0000256" key="3">
    <source>
        <dbReference type="ARBA" id="ARBA00023163"/>
    </source>
</evidence>
<gene>
    <name evidence="5" type="primary">lutR10</name>
    <name evidence="5" type="ORF">VPARA_37510</name>
</gene>
<keyword evidence="2" id="KW-0238">DNA-binding</keyword>
<evidence type="ECO:0000256" key="2">
    <source>
        <dbReference type="ARBA" id="ARBA00023125"/>
    </source>
</evidence>
<name>A0A0H2LXY7_VARPD</name>
<comment type="caution">
    <text evidence="5">The sequence shown here is derived from an EMBL/GenBank/DDBJ whole genome shotgun (WGS) entry which is preliminary data.</text>
</comment>
<dbReference type="InterPro" id="IPR011711">
    <property type="entry name" value="GntR_C"/>
</dbReference>
<keyword evidence="3" id="KW-0804">Transcription</keyword>
<dbReference type="RefSeq" id="WP_155419670.1">
    <property type="nucleotide sequence ID" value="NZ_JZWI01000019.1"/>
</dbReference>
<dbReference type="SUPFAM" id="SSF46785">
    <property type="entry name" value="Winged helix' DNA-binding domain"/>
    <property type="match status" value="1"/>
</dbReference>
<dbReference type="PANTHER" id="PTHR43537:SF5">
    <property type="entry name" value="UXU OPERON TRANSCRIPTIONAL REGULATOR"/>
    <property type="match status" value="1"/>
</dbReference>
<dbReference type="Pfam" id="PF00392">
    <property type="entry name" value="GntR"/>
    <property type="match status" value="1"/>
</dbReference>
<dbReference type="SMART" id="SM00895">
    <property type="entry name" value="FCD"/>
    <property type="match status" value="1"/>
</dbReference>
<dbReference type="GO" id="GO:0003677">
    <property type="term" value="F:DNA binding"/>
    <property type="evidence" value="ECO:0007669"/>
    <property type="project" value="UniProtKB-KW"/>
</dbReference>
<dbReference type="Gene3D" id="1.20.120.530">
    <property type="entry name" value="GntR ligand-binding domain-like"/>
    <property type="match status" value="1"/>
</dbReference>
<dbReference type="GO" id="GO:0003700">
    <property type="term" value="F:DNA-binding transcription factor activity"/>
    <property type="evidence" value="ECO:0007669"/>
    <property type="project" value="InterPro"/>
</dbReference>
<dbReference type="AlphaFoldDB" id="A0A0H2LXY7"/>